<dbReference type="SMART" id="SM00034">
    <property type="entry name" value="CLECT"/>
    <property type="match status" value="1"/>
</dbReference>
<dbReference type="CDD" id="cd00037">
    <property type="entry name" value="CLECT"/>
    <property type="match status" value="1"/>
</dbReference>
<sequence>IYLIFILTFYFVFNNAVHIIYVNDGYNYDEVEAPLLPNYFKGPYYKLNKKYPSYPKENSYKKTNYDNKNGYKKKENYDTNYKSKDYGVVDVNYVPPIYNKDDNKEYKKPKYNYEVDYNKQNNNYNTNNYKNPTYSNYEDNTQYPTYENNNQYKTPEYNDQYNKQYKETNNYNKPEYKEDYNNKQSNYNYEKNNYKDKKSSEEYNNKGKSSYSKSSSGSSSSEDHSYNNKKYKHHSYESNEYENNYFNKRYNVPVYYKFLPNYRQPNIYYLRPVYYITTTTPAVTEETTILTTEETTESITTEISTDSPTTEISSTESETTTSISSTIDSTTQSESTTTLSSTIDSTTEISTTNSERTSTETIPTETSTTPTNETTTLTTSIGTEETITTPGGTEETTANSQRIFTETTPTVTEIPGTTPDSECPPDYEYNQPNNYCIKLSSPNQTNLTWNEANNEAKKNGAKLASIHNEKEDEFIKDLVNKQSGEDKNIYWIGLQMNATNGKIQKAEWSDKSNLNYGNPGNLKPNAGPYGTRTAINGNTAYAGISKNQDGKSSWGLYDKNQKGGYVWQIDLSGRKDNNNGDKDTTSNPGINTNGLPSGYTCTNECDPKSIELTQQNGQSAPIDEGFKEENNCRTTVLTCNSKEPIASIAFGSKGTVQANDGGKTKVRAKIYCAREETTQKVGWLRNVANNNPRLFFFVEEAHCEQQKS</sequence>
<dbReference type="EMBL" id="JABEBT010000102">
    <property type="protein sequence ID" value="KAF7632450.1"/>
    <property type="molecule type" value="Genomic_DNA"/>
</dbReference>
<proteinExistence type="predicted"/>
<keyword evidence="3" id="KW-0732">Signal</keyword>
<dbReference type="InterPro" id="IPR001304">
    <property type="entry name" value="C-type_lectin-like"/>
</dbReference>
<protein>
    <submittedName>
        <fullName evidence="5">C-type lectin domain-containing protein</fullName>
    </submittedName>
</protein>
<dbReference type="Pfam" id="PF00059">
    <property type="entry name" value="Lectin_C"/>
    <property type="match status" value="1"/>
</dbReference>
<evidence type="ECO:0000256" key="2">
    <source>
        <dbReference type="SAM" id="MobiDB-lite"/>
    </source>
</evidence>
<feature type="compositionally biased region" description="Polar residues" evidence="2">
    <location>
        <begin position="585"/>
        <end position="596"/>
    </location>
</feature>
<feature type="region of interest" description="Disordered" evidence="2">
    <location>
        <begin position="56"/>
        <end position="77"/>
    </location>
</feature>
<feature type="compositionally biased region" description="Basic and acidic residues" evidence="2">
    <location>
        <begin position="573"/>
        <end position="584"/>
    </location>
</feature>
<dbReference type="AlphaFoldDB" id="A0A8S9ZGJ8"/>
<evidence type="ECO:0000256" key="1">
    <source>
        <dbReference type="ARBA" id="ARBA00023157"/>
    </source>
</evidence>
<dbReference type="InterPro" id="IPR050976">
    <property type="entry name" value="Snaclec"/>
</dbReference>
<dbReference type="PROSITE" id="PS50041">
    <property type="entry name" value="C_TYPE_LECTIN_2"/>
    <property type="match status" value="1"/>
</dbReference>
<feature type="chain" id="PRO_5035811560" evidence="3">
    <location>
        <begin position="17"/>
        <end position="708"/>
    </location>
</feature>
<name>A0A8S9ZGJ8_9BILA</name>
<keyword evidence="1" id="KW-1015">Disulfide bond</keyword>
<dbReference type="InterPro" id="IPR016186">
    <property type="entry name" value="C-type_lectin-like/link_sf"/>
</dbReference>
<evidence type="ECO:0000313" key="5">
    <source>
        <dbReference type="EMBL" id="KAF7632450.1"/>
    </source>
</evidence>
<feature type="signal peptide" evidence="3">
    <location>
        <begin position="1"/>
        <end position="16"/>
    </location>
</feature>
<feature type="region of interest" description="Disordered" evidence="2">
    <location>
        <begin position="171"/>
        <end position="235"/>
    </location>
</feature>
<feature type="compositionally biased region" description="Low complexity" evidence="2">
    <location>
        <begin position="182"/>
        <end position="191"/>
    </location>
</feature>
<evidence type="ECO:0000259" key="4">
    <source>
        <dbReference type="PROSITE" id="PS50041"/>
    </source>
</evidence>
<evidence type="ECO:0000256" key="3">
    <source>
        <dbReference type="SAM" id="SignalP"/>
    </source>
</evidence>
<accession>A0A8S9ZGJ8</accession>
<keyword evidence="6" id="KW-1185">Reference proteome</keyword>
<feature type="region of interest" description="Disordered" evidence="2">
    <location>
        <begin position="292"/>
        <end position="379"/>
    </location>
</feature>
<evidence type="ECO:0000313" key="6">
    <source>
        <dbReference type="Proteomes" id="UP000605970"/>
    </source>
</evidence>
<feature type="compositionally biased region" description="Basic and acidic residues" evidence="2">
    <location>
        <begin position="192"/>
        <end position="205"/>
    </location>
</feature>
<dbReference type="InterPro" id="IPR016187">
    <property type="entry name" value="CTDL_fold"/>
</dbReference>
<dbReference type="SUPFAM" id="SSF56436">
    <property type="entry name" value="C-type lectin-like"/>
    <property type="match status" value="1"/>
</dbReference>
<reference evidence="5" key="1">
    <citation type="journal article" date="2020" name="Ecol. Evol.">
        <title>Genome structure and content of the rice root-knot nematode (Meloidogyne graminicola).</title>
        <authorList>
            <person name="Phan N.T."/>
            <person name="Danchin E.G.J."/>
            <person name="Klopp C."/>
            <person name="Perfus-Barbeoch L."/>
            <person name="Kozlowski D.K."/>
            <person name="Koutsovoulos G.D."/>
            <person name="Lopez-Roques C."/>
            <person name="Bouchez O."/>
            <person name="Zahm M."/>
            <person name="Besnard G."/>
            <person name="Bellafiore S."/>
        </authorList>
    </citation>
    <scope>NUCLEOTIDE SEQUENCE</scope>
    <source>
        <strain evidence="5">VN-18</strain>
    </source>
</reference>
<organism evidence="5 6">
    <name type="scientific">Meloidogyne graminicola</name>
    <dbReference type="NCBI Taxonomy" id="189291"/>
    <lineage>
        <taxon>Eukaryota</taxon>
        <taxon>Metazoa</taxon>
        <taxon>Ecdysozoa</taxon>
        <taxon>Nematoda</taxon>
        <taxon>Chromadorea</taxon>
        <taxon>Rhabditida</taxon>
        <taxon>Tylenchina</taxon>
        <taxon>Tylenchomorpha</taxon>
        <taxon>Tylenchoidea</taxon>
        <taxon>Meloidogynidae</taxon>
        <taxon>Meloidogyninae</taxon>
        <taxon>Meloidogyne</taxon>
    </lineage>
</organism>
<feature type="region of interest" description="Disordered" evidence="2">
    <location>
        <begin position="573"/>
        <end position="596"/>
    </location>
</feature>
<feature type="compositionally biased region" description="Low complexity" evidence="2">
    <location>
        <begin position="118"/>
        <end position="137"/>
    </location>
</feature>
<dbReference type="PANTHER" id="PTHR22991">
    <property type="entry name" value="PROTEIN CBG13490"/>
    <property type="match status" value="1"/>
</dbReference>
<feature type="non-terminal residue" evidence="5">
    <location>
        <position position="708"/>
    </location>
</feature>
<feature type="compositionally biased region" description="Polar residues" evidence="2">
    <location>
        <begin position="138"/>
        <end position="159"/>
    </location>
</feature>
<dbReference type="Proteomes" id="UP000605970">
    <property type="component" value="Unassembled WGS sequence"/>
</dbReference>
<feature type="compositionally biased region" description="Low complexity" evidence="2">
    <location>
        <begin position="206"/>
        <end position="220"/>
    </location>
</feature>
<dbReference type="PANTHER" id="PTHR22991:SF40">
    <property type="entry name" value="PROTEIN CBG13490"/>
    <property type="match status" value="1"/>
</dbReference>
<dbReference type="Gene3D" id="3.10.100.10">
    <property type="entry name" value="Mannose-Binding Protein A, subunit A"/>
    <property type="match status" value="1"/>
</dbReference>
<feature type="domain" description="C-type lectin" evidence="4">
    <location>
        <begin position="432"/>
        <end position="525"/>
    </location>
</feature>
<feature type="region of interest" description="Disordered" evidence="2">
    <location>
        <begin position="117"/>
        <end position="159"/>
    </location>
</feature>
<dbReference type="OrthoDB" id="5901321at2759"/>
<comment type="caution">
    <text evidence="5">The sequence shown here is derived from an EMBL/GenBank/DDBJ whole genome shotgun (WGS) entry which is preliminary data.</text>
</comment>
<gene>
    <name evidence="5" type="ORF">Mgra_00008145</name>
</gene>